<keyword evidence="10 14" id="KW-1133">Transmembrane helix</keyword>
<keyword evidence="11 14" id="KW-0472">Membrane</keyword>
<accession>A0AAW5T7N8</accession>
<dbReference type="GO" id="GO:0080090">
    <property type="term" value="P:regulation of primary metabolic process"/>
    <property type="evidence" value="ECO:0007669"/>
    <property type="project" value="UniProtKB-ARBA"/>
</dbReference>
<feature type="compositionally biased region" description="Pro residues" evidence="13">
    <location>
        <begin position="284"/>
        <end position="310"/>
    </location>
</feature>
<keyword evidence="9 12" id="KW-0067">ATP-binding</keyword>
<dbReference type="Pfam" id="PF00069">
    <property type="entry name" value="Pkinase"/>
    <property type="match status" value="1"/>
</dbReference>
<reference evidence="16" key="1">
    <citation type="submission" date="2020-07" db="EMBL/GenBank/DDBJ databases">
        <authorList>
            <person name="Pettersson B.M.F."/>
            <person name="Behra P.R.K."/>
            <person name="Ramesh M."/>
            <person name="Das S."/>
            <person name="Dasgupta S."/>
            <person name="Kirsebom L.A."/>
        </authorList>
    </citation>
    <scope>NUCLEOTIDE SEQUENCE</scope>
    <source>
        <strain evidence="16">DSM 44242</strain>
    </source>
</reference>
<evidence type="ECO:0000259" key="15">
    <source>
        <dbReference type="PROSITE" id="PS50011"/>
    </source>
</evidence>
<dbReference type="PROSITE" id="PS00108">
    <property type="entry name" value="PROTEIN_KINASE_ST"/>
    <property type="match status" value="1"/>
</dbReference>
<feature type="compositionally biased region" description="Pro residues" evidence="13">
    <location>
        <begin position="339"/>
        <end position="354"/>
    </location>
</feature>
<dbReference type="Gene3D" id="1.10.510.10">
    <property type="entry name" value="Transferase(Phosphotransferase) domain 1"/>
    <property type="match status" value="1"/>
</dbReference>
<evidence type="ECO:0000256" key="1">
    <source>
        <dbReference type="ARBA" id="ARBA00004162"/>
    </source>
</evidence>
<dbReference type="SUPFAM" id="SSF56112">
    <property type="entry name" value="Protein kinase-like (PK-like)"/>
    <property type="match status" value="1"/>
</dbReference>
<dbReference type="FunFam" id="1.10.510.10:FF:000021">
    <property type="entry name" value="Serine/threonine protein kinase"/>
    <property type="match status" value="1"/>
</dbReference>
<dbReference type="InterPro" id="IPR008271">
    <property type="entry name" value="Ser/Thr_kinase_AS"/>
</dbReference>
<evidence type="ECO:0000256" key="9">
    <source>
        <dbReference type="ARBA" id="ARBA00022840"/>
    </source>
</evidence>
<dbReference type="FunFam" id="3.30.200.20:FF:000348">
    <property type="entry name" value="Serine/threonine protein kinase"/>
    <property type="match status" value="1"/>
</dbReference>
<dbReference type="Gene3D" id="3.30.200.20">
    <property type="entry name" value="Phosphorylase Kinase, domain 1"/>
    <property type="match status" value="1"/>
</dbReference>
<comment type="caution">
    <text evidence="16">The sequence shown here is derived from an EMBL/GenBank/DDBJ whole genome shotgun (WGS) entry which is preliminary data.</text>
</comment>
<dbReference type="InterPro" id="IPR017441">
    <property type="entry name" value="Protein_kinase_ATP_BS"/>
</dbReference>
<dbReference type="PRINTS" id="PR01217">
    <property type="entry name" value="PRICHEXTENSN"/>
</dbReference>
<evidence type="ECO:0000256" key="13">
    <source>
        <dbReference type="SAM" id="MobiDB-lite"/>
    </source>
</evidence>
<comment type="subcellular location">
    <subcellularLocation>
        <location evidence="1">Cell membrane</location>
        <topology evidence="1">Single-pass membrane protein</topology>
    </subcellularLocation>
</comment>
<keyword evidence="6 14" id="KW-0812">Transmembrane</keyword>
<evidence type="ECO:0000313" key="16">
    <source>
        <dbReference type="EMBL" id="MCV7391111.1"/>
    </source>
</evidence>
<evidence type="ECO:0000256" key="4">
    <source>
        <dbReference type="ARBA" id="ARBA00022527"/>
    </source>
</evidence>
<dbReference type="InterPro" id="IPR011009">
    <property type="entry name" value="Kinase-like_dom_sf"/>
</dbReference>
<dbReference type="EC" id="2.7.11.1" evidence="2"/>
<name>A0AAW5T7N8_9MYCO</name>
<keyword evidence="5" id="KW-0808">Transferase</keyword>
<dbReference type="PROSITE" id="PS50011">
    <property type="entry name" value="PROTEIN_KINASE_DOM"/>
    <property type="match status" value="1"/>
</dbReference>
<dbReference type="SMART" id="SM00220">
    <property type="entry name" value="S_TKc"/>
    <property type="match status" value="1"/>
</dbReference>
<evidence type="ECO:0000256" key="5">
    <source>
        <dbReference type="ARBA" id="ARBA00022679"/>
    </source>
</evidence>
<dbReference type="PANTHER" id="PTHR43289">
    <property type="entry name" value="MITOGEN-ACTIVATED PROTEIN KINASE KINASE KINASE 20-RELATED"/>
    <property type="match status" value="1"/>
</dbReference>
<dbReference type="GO" id="GO:0005524">
    <property type="term" value="F:ATP binding"/>
    <property type="evidence" value="ECO:0007669"/>
    <property type="project" value="UniProtKB-UniRule"/>
</dbReference>
<feature type="binding site" evidence="12">
    <location>
        <position position="46"/>
    </location>
    <ligand>
        <name>ATP</name>
        <dbReference type="ChEBI" id="CHEBI:30616"/>
    </ligand>
</feature>
<proteinExistence type="predicted"/>
<dbReference type="GO" id="GO:0005886">
    <property type="term" value="C:plasma membrane"/>
    <property type="evidence" value="ECO:0007669"/>
    <property type="project" value="UniProtKB-SubCell"/>
</dbReference>
<feature type="domain" description="Protein kinase" evidence="15">
    <location>
        <begin position="17"/>
        <end position="290"/>
    </location>
</feature>
<feature type="transmembrane region" description="Helical" evidence="14">
    <location>
        <begin position="364"/>
        <end position="385"/>
    </location>
</feature>
<reference evidence="16" key="2">
    <citation type="journal article" date="2022" name="BMC Genomics">
        <title>Comparative genome analysis of mycobacteria focusing on tRNA and non-coding RNA.</title>
        <authorList>
            <person name="Behra P.R.K."/>
            <person name="Pettersson B.M.F."/>
            <person name="Ramesh M."/>
            <person name="Das S."/>
            <person name="Dasgupta S."/>
            <person name="Kirsebom L.A."/>
        </authorList>
    </citation>
    <scope>NUCLEOTIDE SEQUENCE</scope>
    <source>
        <strain evidence="16">DSM 44242</strain>
    </source>
</reference>
<dbReference type="RefSeq" id="WP_036449339.1">
    <property type="nucleotide sequence ID" value="NZ_JACKVC010000021.1"/>
</dbReference>
<dbReference type="InterPro" id="IPR000719">
    <property type="entry name" value="Prot_kinase_dom"/>
</dbReference>
<keyword evidence="7 12" id="KW-0547">Nucleotide-binding</keyword>
<feature type="compositionally biased region" description="Low complexity" evidence="13">
    <location>
        <begin position="311"/>
        <end position="320"/>
    </location>
</feature>
<dbReference type="Proteomes" id="UP001141659">
    <property type="component" value="Unassembled WGS sequence"/>
</dbReference>
<sequence length="530" mass="55382">MTPPPGASRLGTRFGPYELKSLIGVGGMGEVYRAYDTVKERMVAVKLLRTEIAADASFQARFRRESRVAARLQEPHVIPVHDFGEIDGVLFIDMRLVEGASVKELLRANGPLTPERATAIVAQVASALDAAHADGLVHRDIKPENVLLTADDFAYLVDFGIAHVGGEASVTMTGVLIGSSAYMAPERFSGGPVGPAADVYALTCLLYEMLIGRPPFETGDLRQLMSAHMFSPAPRPSIMRRGIPRAFDEVVAKGMAKDAVDRYPSAGELAKAARDAACSAAAPAPAPPLLPPTPAPAPAPPRLTPPPQPQPQAQAQAQPPGTREFSSIYPNPDHTGFTPYPPVPPAAHTPPAPARKPRFSRTQLTLILVTVGLFGIAAVLAAVLASGGDGTSTRETLTAPTPPSATSEAPTTTTTTTSGSATANVSGTDAQGFVDHTARCPAGSTPAAVIRTESSLAVICQTGPDSFSYRGERLSDGANLQIPTAERSGNGFVAVNPADGARYEVGPDGLTISSYGKVDSSEPPLEYGER</sequence>
<protein>
    <recommendedName>
        <fullName evidence="2">non-specific serine/threonine protein kinase</fullName>
        <ecNumber evidence="2">2.7.11.1</ecNumber>
    </recommendedName>
</protein>
<evidence type="ECO:0000256" key="10">
    <source>
        <dbReference type="ARBA" id="ARBA00022989"/>
    </source>
</evidence>
<dbReference type="PROSITE" id="PS00107">
    <property type="entry name" value="PROTEIN_KINASE_ATP"/>
    <property type="match status" value="1"/>
</dbReference>
<keyword evidence="8 16" id="KW-0418">Kinase</keyword>
<dbReference type="PANTHER" id="PTHR43289:SF6">
    <property type="entry name" value="SERINE_THREONINE-PROTEIN KINASE NEKL-3"/>
    <property type="match status" value="1"/>
</dbReference>
<dbReference type="GO" id="GO:0004674">
    <property type="term" value="F:protein serine/threonine kinase activity"/>
    <property type="evidence" value="ECO:0007669"/>
    <property type="project" value="UniProtKB-KW"/>
</dbReference>
<evidence type="ECO:0000256" key="2">
    <source>
        <dbReference type="ARBA" id="ARBA00012513"/>
    </source>
</evidence>
<evidence type="ECO:0000313" key="17">
    <source>
        <dbReference type="Proteomes" id="UP001141659"/>
    </source>
</evidence>
<dbReference type="EMBL" id="JACKVC010000021">
    <property type="protein sequence ID" value="MCV7391111.1"/>
    <property type="molecule type" value="Genomic_DNA"/>
</dbReference>
<dbReference type="AlphaFoldDB" id="A0AAW5T7N8"/>
<evidence type="ECO:0000256" key="8">
    <source>
        <dbReference type="ARBA" id="ARBA00022777"/>
    </source>
</evidence>
<feature type="region of interest" description="Disordered" evidence="13">
    <location>
        <begin position="282"/>
        <end position="357"/>
    </location>
</feature>
<evidence type="ECO:0000256" key="6">
    <source>
        <dbReference type="ARBA" id="ARBA00022692"/>
    </source>
</evidence>
<keyword evidence="4 16" id="KW-0723">Serine/threonine-protein kinase</keyword>
<keyword evidence="3" id="KW-1003">Cell membrane</keyword>
<evidence type="ECO:0000256" key="11">
    <source>
        <dbReference type="ARBA" id="ARBA00023136"/>
    </source>
</evidence>
<evidence type="ECO:0000256" key="14">
    <source>
        <dbReference type="SAM" id="Phobius"/>
    </source>
</evidence>
<evidence type="ECO:0000256" key="3">
    <source>
        <dbReference type="ARBA" id="ARBA00022475"/>
    </source>
</evidence>
<feature type="region of interest" description="Disordered" evidence="13">
    <location>
        <begin position="388"/>
        <end position="426"/>
    </location>
</feature>
<evidence type="ECO:0000256" key="7">
    <source>
        <dbReference type="ARBA" id="ARBA00022741"/>
    </source>
</evidence>
<dbReference type="CDD" id="cd14014">
    <property type="entry name" value="STKc_PknB_like"/>
    <property type="match status" value="1"/>
</dbReference>
<feature type="compositionally biased region" description="Low complexity" evidence="13">
    <location>
        <begin position="396"/>
        <end position="423"/>
    </location>
</feature>
<gene>
    <name evidence="16" type="ORF">H5P34_23900</name>
</gene>
<evidence type="ECO:0000256" key="12">
    <source>
        <dbReference type="PROSITE-ProRule" id="PRU10141"/>
    </source>
</evidence>
<organism evidence="16 17">
    <name type="scientific">Mycolicibacterium porcinum</name>
    <dbReference type="NCBI Taxonomy" id="39693"/>
    <lineage>
        <taxon>Bacteria</taxon>
        <taxon>Bacillati</taxon>
        <taxon>Actinomycetota</taxon>
        <taxon>Actinomycetes</taxon>
        <taxon>Mycobacteriales</taxon>
        <taxon>Mycobacteriaceae</taxon>
        <taxon>Mycolicibacterium</taxon>
    </lineage>
</organism>